<dbReference type="RefSeq" id="WP_066238599.1">
    <property type="nucleotide sequence ID" value="NZ_LRFC01000006.1"/>
</dbReference>
<proteinExistence type="predicted"/>
<dbReference type="EMBL" id="LRFC01000006">
    <property type="protein sequence ID" value="KZE68028.1"/>
    <property type="molecule type" value="Genomic_DNA"/>
</dbReference>
<evidence type="ECO:0000313" key="3">
    <source>
        <dbReference type="Proteomes" id="UP000076567"/>
    </source>
</evidence>
<organism evidence="2 3">
    <name type="scientific">Fictibacillus phosphorivorans</name>
    <dbReference type="NCBI Taxonomy" id="1221500"/>
    <lineage>
        <taxon>Bacteria</taxon>
        <taxon>Bacillati</taxon>
        <taxon>Bacillota</taxon>
        <taxon>Bacilli</taxon>
        <taxon>Bacillales</taxon>
        <taxon>Fictibacillaceae</taxon>
        <taxon>Fictibacillus</taxon>
    </lineage>
</organism>
<feature type="compositionally biased region" description="Polar residues" evidence="1">
    <location>
        <begin position="108"/>
        <end position="121"/>
    </location>
</feature>
<name>A0A163S2Y6_9BACL</name>
<dbReference type="OrthoDB" id="2450266at2"/>
<accession>A0A163S2Y6</accession>
<sequence length="156" mass="18096">MARGKKQKKKPGDIVTWKLRVDESPMIVEWINNQDNIMDSLRFLVEKEIFANGNVNLQLVVPSVRQFNIEEQRSEPSTIYLNNYETPTKVETERPKEHLKVGVETDTEQPQQVTPEKNNLVVSKEIDKSEIPAIEEEKTEEKEAEKGPDFDDDSWI</sequence>
<evidence type="ECO:0000313" key="2">
    <source>
        <dbReference type="EMBL" id="KZE68028.1"/>
    </source>
</evidence>
<reference evidence="3" key="1">
    <citation type="submission" date="2016-01" db="EMBL/GenBank/DDBJ databases">
        <title>Draft genome of Chromobacterium sp. F49.</title>
        <authorList>
            <person name="Hong K.W."/>
        </authorList>
    </citation>
    <scope>NUCLEOTIDE SEQUENCE [LARGE SCALE GENOMIC DNA]</scope>
    <source>
        <strain evidence="3">P7IIIA</strain>
    </source>
</reference>
<gene>
    <name evidence="2" type="ORF">AWM68_17820</name>
</gene>
<protein>
    <submittedName>
        <fullName evidence="2">Uncharacterized protein</fullName>
    </submittedName>
</protein>
<feature type="compositionally biased region" description="Basic and acidic residues" evidence="1">
    <location>
        <begin position="124"/>
        <end position="149"/>
    </location>
</feature>
<feature type="region of interest" description="Disordered" evidence="1">
    <location>
        <begin position="102"/>
        <end position="156"/>
    </location>
</feature>
<dbReference type="Proteomes" id="UP000076567">
    <property type="component" value="Unassembled WGS sequence"/>
</dbReference>
<dbReference type="AlphaFoldDB" id="A0A163S2Y6"/>
<keyword evidence="3" id="KW-1185">Reference proteome</keyword>
<comment type="caution">
    <text evidence="2">The sequence shown here is derived from an EMBL/GenBank/DDBJ whole genome shotgun (WGS) entry which is preliminary data.</text>
</comment>
<evidence type="ECO:0000256" key="1">
    <source>
        <dbReference type="SAM" id="MobiDB-lite"/>
    </source>
</evidence>